<reference evidence="2 3" key="1">
    <citation type="journal article" date="2019" name="Int. J. Syst. Evol. Microbiol.">
        <title>The Global Catalogue of Microorganisms (GCM) 10K type strain sequencing project: providing services to taxonomists for standard genome sequencing and annotation.</title>
        <authorList>
            <consortium name="The Broad Institute Genomics Platform"/>
            <consortium name="The Broad Institute Genome Sequencing Center for Infectious Disease"/>
            <person name="Wu L."/>
            <person name="Ma J."/>
        </authorList>
    </citation>
    <scope>NUCLEOTIDE SEQUENCE [LARGE SCALE GENOMIC DNA]</scope>
    <source>
        <strain evidence="2 3">CGMCC 1.12543</strain>
    </source>
</reference>
<keyword evidence="1" id="KW-0812">Transmembrane</keyword>
<dbReference type="AlphaFoldDB" id="A0ABD5RPL9"/>
<evidence type="ECO:0000256" key="1">
    <source>
        <dbReference type="SAM" id="Phobius"/>
    </source>
</evidence>
<evidence type="ECO:0008006" key="4">
    <source>
        <dbReference type="Google" id="ProtNLM"/>
    </source>
</evidence>
<keyword evidence="3" id="KW-1185">Reference proteome</keyword>
<organism evidence="2 3">
    <name type="scientific">Halomarina salina</name>
    <dbReference type="NCBI Taxonomy" id="1872699"/>
    <lineage>
        <taxon>Archaea</taxon>
        <taxon>Methanobacteriati</taxon>
        <taxon>Methanobacteriota</taxon>
        <taxon>Stenosarchaea group</taxon>
        <taxon>Halobacteria</taxon>
        <taxon>Halobacteriales</taxon>
        <taxon>Natronomonadaceae</taxon>
        <taxon>Halomarina</taxon>
    </lineage>
</organism>
<dbReference type="Proteomes" id="UP001596099">
    <property type="component" value="Unassembled WGS sequence"/>
</dbReference>
<dbReference type="EMBL" id="JBHSQH010000001">
    <property type="protein sequence ID" value="MFC5972596.1"/>
    <property type="molecule type" value="Genomic_DNA"/>
</dbReference>
<gene>
    <name evidence="2" type="ORF">ACFPYI_14755</name>
</gene>
<dbReference type="RefSeq" id="WP_247416121.1">
    <property type="nucleotide sequence ID" value="NZ_JALLGW010000001.1"/>
</dbReference>
<comment type="caution">
    <text evidence="2">The sequence shown here is derived from an EMBL/GenBank/DDBJ whole genome shotgun (WGS) entry which is preliminary data.</text>
</comment>
<keyword evidence="1" id="KW-1133">Transmembrane helix</keyword>
<evidence type="ECO:0000313" key="3">
    <source>
        <dbReference type="Proteomes" id="UP001596099"/>
    </source>
</evidence>
<proteinExistence type="predicted"/>
<accession>A0ABD5RPL9</accession>
<keyword evidence="1" id="KW-0472">Membrane</keyword>
<sequence>MSVTRETLAIPTGLLAFALAVTTAYAVGGYDGGMLALILAAPLVFFVASALRPTR</sequence>
<evidence type="ECO:0000313" key="2">
    <source>
        <dbReference type="EMBL" id="MFC5972596.1"/>
    </source>
</evidence>
<feature type="transmembrane region" description="Helical" evidence="1">
    <location>
        <begin position="34"/>
        <end position="51"/>
    </location>
</feature>
<protein>
    <recommendedName>
        <fullName evidence="4">Phosphatidate cytidylyltransferase</fullName>
    </recommendedName>
</protein>
<name>A0ABD5RPL9_9EURY</name>